<reference evidence="4" key="1">
    <citation type="submission" date="2017-08" db="EMBL/GenBank/DDBJ databases">
        <authorList>
            <person name="Grouzdev D.S."/>
            <person name="Gaisin V.A."/>
            <person name="Rysina M.S."/>
            <person name="Gorlenko V.M."/>
        </authorList>
    </citation>
    <scope>NUCLEOTIDE SEQUENCE [LARGE SCALE GENOMIC DNA]</scope>
    <source>
        <strain evidence="4">Kir15-3F</strain>
    </source>
</reference>
<protein>
    <submittedName>
        <fullName evidence="3">DUF58 domain-containing protein</fullName>
    </submittedName>
</protein>
<evidence type="ECO:0000313" key="4">
    <source>
        <dbReference type="Proteomes" id="UP000220527"/>
    </source>
</evidence>
<accession>A0A2A6RQ51</accession>
<evidence type="ECO:0000313" key="3">
    <source>
        <dbReference type="EMBL" id="PDW05018.1"/>
    </source>
</evidence>
<dbReference type="PANTHER" id="PTHR33608">
    <property type="entry name" value="BLL2464 PROTEIN"/>
    <property type="match status" value="1"/>
</dbReference>
<dbReference type="SUPFAM" id="SSF53300">
    <property type="entry name" value="vWA-like"/>
    <property type="match status" value="1"/>
</dbReference>
<evidence type="ECO:0000259" key="2">
    <source>
        <dbReference type="Pfam" id="PF01882"/>
    </source>
</evidence>
<gene>
    <name evidence="3" type="ORF">CJ255_00045</name>
</gene>
<dbReference type="EMBL" id="NQWI01000001">
    <property type="protein sequence ID" value="PDW05018.1"/>
    <property type="molecule type" value="Genomic_DNA"/>
</dbReference>
<evidence type="ECO:0000256" key="1">
    <source>
        <dbReference type="SAM" id="MobiDB-lite"/>
    </source>
</evidence>
<dbReference type="PANTHER" id="PTHR33608:SF7">
    <property type="entry name" value="DUF58 DOMAIN-CONTAINING PROTEIN"/>
    <property type="match status" value="1"/>
</dbReference>
<keyword evidence="4" id="KW-1185">Reference proteome</keyword>
<organism evidence="3 4">
    <name type="scientific">Candidatus Viridilinea mediisalina</name>
    <dbReference type="NCBI Taxonomy" id="2024553"/>
    <lineage>
        <taxon>Bacteria</taxon>
        <taxon>Bacillati</taxon>
        <taxon>Chloroflexota</taxon>
        <taxon>Chloroflexia</taxon>
        <taxon>Chloroflexales</taxon>
        <taxon>Chloroflexineae</taxon>
        <taxon>Oscillochloridaceae</taxon>
        <taxon>Candidatus Viridilinea</taxon>
    </lineage>
</organism>
<sequence length="318" mass="36223">MWFKTIFRRKQPTAVPSPLRPNAPSERPLFDELFLRRIERMSLQAQRTLRGNPASGEHRSQRQLPATIFSDHRPYSSGDDLRYVDWHVYARQNQVLVRLGEAEQDVHVHLLVDASQSMLLGQPPRLRLAQQLSGALGYLALAHSDRVHVVPFGPSAGRAFGPVQGKSQTVELLRFITQIKPQPTTQLTAVLQHYARAHPQGGILVICSDLLVPDGLDEALRLLSPPRWQTLVLHLLDQQDLQPELRGSLELEDSETGQRLDLTLDATTLAAYQRNLEAWRSQLARTCSRYAATYAPLMSHWPLEQQVIPYLRLRRLLW</sequence>
<dbReference type="Proteomes" id="UP000220527">
    <property type="component" value="Unassembled WGS sequence"/>
</dbReference>
<feature type="domain" description="DUF58" evidence="2">
    <location>
        <begin position="71"/>
        <end position="277"/>
    </location>
</feature>
<dbReference type="Pfam" id="PF01882">
    <property type="entry name" value="DUF58"/>
    <property type="match status" value="1"/>
</dbReference>
<name>A0A2A6RQ51_9CHLR</name>
<dbReference type="InterPro" id="IPR002881">
    <property type="entry name" value="DUF58"/>
</dbReference>
<dbReference type="Gene3D" id="3.40.50.410">
    <property type="entry name" value="von Willebrand factor, type A domain"/>
    <property type="match status" value="1"/>
</dbReference>
<dbReference type="InterPro" id="IPR036465">
    <property type="entry name" value="vWFA_dom_sf"/>
</dbReference>
<feature type="region of interest" description="Disordered" evidence="1">
    <location>
        <begin position="47"/>
        <end position="71"/>
    </location>
</feature>
<proteinExistence type="predicted"/>
<comment type="caution">
    <text evidence="3">The sequence shown here is derived from an EMBL/GenBank/DDBJ whole genome shotgun (WGS) entry which is preliminary data.</text>
</comment>
<dbReference type="AlphaFoldDB" id="A0A2A6RQ51"/>
<dbReference type="OrthoDB" id="9776116at2"/>